<dbReference type="SUPFAM" id="SSF49464">
    <property type="entry name" value="Carboxypeptidase regulatory domain-like"/>
    <property type="match status" value="1"/>
</dbReference>
<dbReference type="InterPro" id="IPR012910">
    <property type="entry name" value="Plug_dom"/>
</dbReference>
<organism evidence="9 10">
    <name type="scientific">Pedobacter ginsenosidimutans</name>
    <dbReference type="NCBI Taxonomy" id="687842"/>
    <lineage>
        <taxon>Bacteria</taxon>
        <taxon>Pseudomonadati</taxon>
        <taxon>Bacteroidota</taxon>
        <taxon>Sphingobacteriia</taxon>
        <taxon>Sphingobacteriales</taxon>
        <taxon>Sphingobacteriaceae</taxon>
        <taxon>Pedobacter</taxon>
    </lineage>
</organism>
<dbReference type="InterPro" id="IPR023996">
    <property type="entry name" value="TonB-dep_OMP_SusC/RagA"/>
</dbReference>
<dbReference type="OrthoDB" id="9768177at2"/>
<dbReference type="SUPFAM" id="SSF56935">
    <property type="entry name" value="Porins"/>
    <property type="match status" value="1"/>
</dbReference>
<sequence>MEIDCLRQLFCGRGTISYLSNYILNPNSIMNFSIFFAPGSLIRRKPTQLILVMKLTALFLFACLCQVSASVYSQNITLRQKNVSMEVIFKSIEKQTEYVFLYDNLELQNAHNVSIDVKNVPLEQVLNLCFKNQLLTYKIFDKTIVLRKKSELISNPFFETISGKVLDENGQPIVGASIMVKETKTVTTTNANGYFSINANIGTTLIVSFIGYTTREITIDSKRDYSISLQATTTELTDVVVTALGIKRSEKSLGYAVQKVAGKDLQTVKGVDVATSLTGRVSGLVIKNSTEFNARPTIELRGEGALLVIDGVPYGNMTLRDVPTDDIESMDILKGPTASALYGSRASGGVLLITTKKGAAGKGLSIELNSNTMASLGFLAIPEVQSSYGRGQNGVIDNDYVWGPKLDIGKTARDWNPITKQFEDNMLLVSKGKDNLKNFTSTGIILNNNVSIAQTGENGSFRIGLNDIYNKGQFPNQNLNMINLTMSGEMKLSDKFKLEGHMGVSRRWADQIWGGGYNNQGYLYQLIMWTGTEYDIRDYKDYWKVPYKTQNWMYTNWYDNPYLIANEKLNGIQNNTVNANVTANYQINKDFNLLVRLGYDNYNNKTTFRNPTANIYSTRGGAVNGSGWNAKGMYSIQDAKGFSTNDDVILSYKKKLNRFTIDALAGGTVYYFVDESLSGTTKNGLISPTFYSLAGSVEPPTVSQGYSTRQINSLYGRASIGYNDAIFLDFTGRNDWNSAQPKASRSYFYPSIGSSIVVSELVKLPKVIDMFKIRGSWAVFKTALGVYATNRTFGTTTTAWNTLNSASYPSSLLGNSLLPSEQRTYEIGTAGYLFKKRLHFDVAYFNKYYYNQQVSTSIPASSGFSSTLVNTQETYERRGIEITVDGSVIRNKDFEWYSTINWSNQHRYYVNLDPVYSPDNLWVKKGERLDTYTDNYWVKDPEGNVIHESGYPVWSDYVKKLGYGEPDFSFGFINNFTYKRWSLGINIDGRIGGLMYNYVYDKMFDSGTAPETDNEYRYNQVVLGQNNYVGQGVKVVSGSVTYDKYGQITSDTRKYAVNDVPIGYQDYAQWYRGGDARVQNESFVKLREVSLGYSLSSKTATKLGLKSASFSLTGQNLFMWTNFKYSDPDVDTENLNSPSMRMVGFNVKVGF</sequence>
<dbReference type="Gene3D" id="2.60.40.1120">
    <property type="entry name" value="Carboxypeptidase-like, regulatory domain"/>
    <property type="match status" value="1"/>
</dbReference>
<keyword evidence="5 7" id="KW-0472">Membrane</keyword>
<keyword evidence="10" id="KW-1185">Reference proteome</keyword>
<dbReference type="AlphaFoldDB" id="A0A0T5VJF3"/>
<dbReference type="NCBIfam" id="TIGR04056">
    <property type="entry name" value="OMP_RagA_SusC"/>
    <property type="match status" value="1"/>
</dbReference>
<dbReference type="PROSITE" id="PS52016">
    <property type="entry name" value="TONB_DEPENDENT_REC_3"/>
    <property type="match status" value="1"/>
</dbReference>
<evidence type="ECO:0000259" key="8">
    <source>
        <dbReference type="SMART" id="SM00965"/>
    </source>
</evidence>
<comment type="caution">
    <text evidence="9">The sequence shown here is derived from an EMBL/GenBank/DDBJ whole genome shotgun (WGS) entry which is preliminary data.</text>
</comment>
<comment type="similarity">
    <text evidence="7">Belongs to the TonB-dependent receptor family.</text>
</comment>
<proteinExistence type="inferred from homology"/>
<dbReference type="Gene3D" id="2.170.130.10">
    <property type="entry name" value="TonB-dependent receptor, plug domain"/>
    <property type="match status" value="1"/>
</dbReference>
<dbReference type="SMART" id="SM00965">
    <property type="entry name" value="STN"/>
    <property type="match status" value="1"/>
</dbReference>
<dbReference type="InterPro" id="IPR037066">
    <property type="entry name" value="Plug_dom_sf"/>
</dbReference>
<dbReference type="NCBIfam" id="TIGR04057">
    <property type="entry name" value="SusC_RagA_signa"/>
    <property type="match status" value="1"/>
</dbReference>
<evidence type="ECO:0000256" key="4">
    <source>
        <dbReference type="ARBA" id="ARBA00022692"/>
    </source>
</evidence>
<dbReference type="GO" id="GO:0009279">
    <property type="term" value="C:cell outer membrane"/>
    <property type="evidence" value="ECO:0007669"/>
    <property type="project" value="UniProtKB-SubCell"/>
</dbReference>
<dbReference type="Gene3D" id="2.40.170.20">
    <property type="entry name" value="TonB-dependent receptor, beta-barrel domain"/>
    <property type="match status" value="1"/>
</dbReference>
<keyword evidence="2 7" id="KW-0813">Transport</keyword>
<dbReference type="InterPro" id="IPR039426">
    <property type="entry name" value="TonB-dep_rcpt-like"/>
</dbReference>
<dbReference type="STRING" id="687842.ASU31_21855"/>
<dbReference type="Pfam" id="PF07715">
    <property type="entry name" value="Plug"/>
    <property type="match status" value="1"/>
</dbReference>
<dbReference type="Pfam" id="PF07660">
    <property type="entry name" value="STN"/>
    <property type="match status" value="1"/>
</dbReference>
<dbReference type="EMBL" id="LMZQ01000028">
    <property type="protein sequence ID" value="KRT13905.1"/>
    <property type="molecule type" value="Genomic_DNA"/>
</dbReference>
<reference evidence="9 10" key="1">
    <citation type="submission" date="2015-11" db="EMBL/GenBank/DDBJ databases">
        <title>Sequence of Pedobacter ginsenosidimutans.</title>
        <authorList>
            <person name="Carson E."/>
            <person name="Keyser V."/>
            <person name="Newman J."/>
            <person name="Miller J."/>
        </authorList>
    </citation>
    <scope>NUCLEOTIDE SEQUENCE [LARGE SCALE GENOMIC DNA]</scope>
    <source>
        <strain evidence="9 10">KACC 14530</strain>
    </source>
</reference>
<keyword evidence="6 7" id="KW-0998">Cell outer membrane</keyword>
<protein>
    <recommendedName>
        <fullName evidence="8">Secretin/TonB short N-terminal domain-containing protein</fullName>
    </recommendedName>
</protein>
<evidence type="ECO:0000313" key="10">
    <source>
        <dbReference type="Proteomes" id="UP000051950"/>
    </source>
</evidence>
<evidence type="ECO:0000256" key="6">
    <source>
        <dbReference type="ARBA" id="ARBA00023237"/>
    </source>
</evidence>
<dbReference type="Proteomes" id="UP000051950">
    <property type="component" value="Unassembled WGS sequence"/>
</dbReference>
<gene>
    <name evidence="9" type="ORF">ASU31_21855</name>
</gene>
<keyword evidence="3 7" id="KW-1134">Transmembrane beta strand</keyword>
<evidence type="ECO:0000313" key="9">
    <source>
        <dbReference type="EMBL" id="KRT13905.1"/>
    </source>
</evidence>
<keyword evidence="4 7" id="KW-0812">Transmembrane</keyword>
<dbReference type="InterPro" id="IPR011662">
    <property type="entry name" value="Secretin/TonB_short_N"/>
</dbReference>
<dbReference type="InterPro" id="IPR036942">
    <property type="entry name" value="Beta-barrel_TonB_sf"/>
</dbReference>
<evidence type="ECO:0000256" key="5">
    <source>
        <dbReference type="ARBA" id="ARBA00023136"/>
    </source>
</evidence>
<evidence type="ECO:0000256" key="3">
    <source>
        <dbReference type="ARBA" id="ARBA00022452"/>
    </source>
</evidence>
<dbReference type="InterPro" id="IPR023997">
    <property type="entry name" value="TonB-dep_OMP_SusC/RagA_CS"/>
</dbReference>
<comment type="subcellular location">
    <subcellularLocation>
        <location evidence="1 7">Cell outer membrane</location>
        <topology evidence="1 7">Multi-pass membrane protein</topology>
    </subcellularLocation>
</comment>
<evidence type="ECO:0000256" key="2">
    <source>
        <dbReference type="ARBA" id="ARBA00022448"/>
    </source>
</evidence>
<dbReference type="InterPro" id="IPR008969">
    <property type="entry name" value="CarboxyPept-like_regulatory"/>
</dbReference>
<feature type="domain" description="Secretin/TonB short N-terminal" evidence="8">
    <location>
        <begin position="98"/>
        <end position="149"/>
    </location>
</feature>
<accession>A0A0T5VJF3</accession>
<dbReference type="Pfam" id="PF13715">
    <property type="entry name" value="CarbopepD_reg_2"/>
    <property type="match status" value="1"/>
</dbReference>
<evidence type="ECO:0000256" key="7">
    <source>
        <dbReference type="PROSITE-ProRule" id="PRU01360"/>
    </source>
</evidence>
<evidence type="ECO:0000256" key="1">
    <source>
        <dbReference type="ARBA" id="ARBA00004571"/>
    </source>
</evidence>
<name>A0A0T5VJF3_9SPHI</name>